<dbReference type="GO" id="GO:0003700">
    <property type="term" value="F:DNA-binding transcription factor activity"/>
    <property type="evidence" value="ECO:0007669"/>
    <property type="project" value="InterPro"/>
</dbReference>
<keyword evidence="1" id="KW-0805">Transcription regulation</keyword>
<keyword evidence="3" id="KW-0804">Transcription</keyword>
<gene>
    <name evidence="5" type="ORF">D7V20_10420</name>
</gene>
<dbReference type="Pfam" id="PF12625">
    <property type="entry name" value="Arabinose_bd"/>
    <property type="match status" value="1"/>
</dbReference>
<evidence type="ECO:0000256" key="2">
    <source>
        <dbReference type="ARBA" id="ARBA00023125"/>
    </source>
</evidence>
<organism evidence="5 6">
    <name type="scientific">Acinetobacter rongchengensis</name>
    <dbReference type="NCBI Taxonomy" id="2419601"/>
    <lineage>
        <taxon>Bacteria</taxon>
        <taxon>Pseudomonadati</taxon>
        <taxon>Pseudomonadota</taxon>
        <taxon>Gammaproteobacteria</taxon>
        <taxon>Moraxellales</taxon>
        <taxon>Moraxellaceae</taxon>
        <taxon>Acinetobacter</taxon>
    </lineage>
</organism>
<dbReference type="InterPro" id="IPR018060">
    <property type="entry name" value="HTH_AraC"/>
</dbReference>
<evidence type="ECO:0000313" key="5">
    <source>
        <dbReference type="EMBL" id="RKG37577.1"/>
    </source>
</evidence>
<dbReference type="InterPro" id="IPR020449">
    <property type="entry name" value="Tscrpt_reg_AraC-type_HTH"/>
</dbReference>
<feature type="domain" description="HTH araC/xylS-type" evidence="4">
    <location>
        <begin position="251"/>
        <end position="348"/>
    </location>
</feature>
<dbReference type="Proteomes" id="UP000280405">
    <property type="component" value="Unassembled WGS sequence"/>
</dbReference>
<proteinExistence type="predicted"/>
<dbReference type="GO" id="GO:0005829">
    <property type="term" value="C:cytosol"/>
    <property type="evidence" value="ECO:0007669"/>
    <property type="project" value="TreeGrafter"/>
</dbReference>
<dbReference type="RefSeq" id="WP_120384266.1">
    <property type="nucleotide sequence ID" value="NZ_RAXT01000019.1"/>
</dbReference>
<keyword evidence="2" id="KW-0238">DNA-binding</keyword>
<evidence type="ECO:0000313" key="6">
    <source>
        <dbReference type="Proteomes" id="UP000280405"/>
    </source>
</evidence>
<dbReference type="AlphaFoldDB" id="A0A3A8ERT1"/>
<dbReference type="PROSITE" id="PS01124">
    <property type="entry name" value="HTH_ARAC_FAMILY_2"/>
    <property type="match status" value="1"/>
</dbReference>
<dbReference type="Pfam" id="PF12833">
    <property type="entry name" value="HTH_18"/>
    <property type="match status" value="1"/>
</dbReference>
<dbReference type="InterPro" id="IPR009057">
    <property type="entry name" value="Homeodomain-like_sf"/>
</dbReference>
<dbReference type="OrthoDB" id="5582699at2"/>
<accession>A0A3A8ERT1</accession>
<evidence type="ECO:0000256" key="1">
    <source>
        <dbReference type="ARBA" id="ARBA00023015"/>
    </source>
</evidence>
<name>A0A3A8ERT1_9GAMM</name>
<dbReference type="EMBL" id="RAXT01000019">
    <property type="protein sequence ID" value="RKG37577.1"/>
    <property type="molecule type" value="Genomic_DNA"/>
</dbReference>
<dbReference type="InterPro" id="IPR032687">
    <property type="entry name" value="AraC-type_N"/>
</dbReference>
<protein>
    <submittedName>
        <fullName evidence="5">AraC family transcriptional regulator</fullName>
    </submittedName>
</protein>
<comment type="caution">
    <text evidence="5">The sequence shown here is derived from an EMBL/GenBank/DDBJ whole genome shotgun (WGS) entry which is preliminary data.</text>
</comment>
<sequence>MTQQHRFIEACYDTSALGQGTVIQGLTSLIDEMLRQGHSLQELLQGTGITYTVLNNATSQIAQHQKLQLFQNILRLSKDPLTGIKAGQKQRLSDFGIYGYALYSSKNFKQAVELGIRHIKLAGPVLQKSFRIEPDAAIFEGKEVIALGKLLPLICEFWFSSMQTLIESVLEGPFQAKKLLLPYPAPEHADEYQKVFHCPIEFDTGVLQWHFDLKWLEVACPNANPMTADMCKSFCERMLGIEDDETPELIRTIRLILMDQVDNFPTAQEMAERLHLSKRTLYRRLADHNISYQDIIDTTRRRLADEYLQGTTLTIDEIAARLGFSDTSNFRKAYRHWTGMSPNEYRIQLDHAFNPSLI</sequence>
<reference evidence="5 6" key="1">
    <citation type="submission" date="2018-09" db="EMBL/GenBank/DDBJ databases">
        <title>The draft genome of Acinetobacter spp. strains.</title>
        <authorList>
            <person name="Qin J."/>
            <person name="Feng Y."/>
            <person name="Zong Z."/>
        </authorList>
    </citation>
    <scope>NUCLEOTIDE SEQUENCE [LARGE SCALE GENOMIC DNA]</scope>
    <source>
        <strain evidence="5 6">WCHAc060115</strain>
    </source>
</reference>
<evidence type="ECO:0000259" key="4">
    <source>
        <dbReference type="PROSITE" id="PS01124"/>
    </source>
</evidence>
<dbReference type="GO" id="GO:0000976">
    <property type="term" value="F:transcription cis-regulatory region binding"/>
    <property type="evidence" value="ECO:0007669"/>
    <property type="project" value="TreeGrafter"/>
</dbReference>
<dbReference type="PANTHER" id="PTHR47894">
    <property type="entry name" value="HTH-TYPE TRANSCRIPTIONAL REGULATOR GADX"/>
    <property type="match status" value="1"/>
</dbReference>
<dbReference type="Gene3D" id="1.10.10.60">
    <property type="entry name" value="Homeodomain-like"/>
    <property type="match status" value="1"/>
</dbReference>
<dbReference type="PRINTS" id="PR00032">
    <property type="entry name" value="HTHARAC"/>
</dbReference>
<evidence type="ECO:0000256" key="3">
    <source>
        <dbReference type="ARBA" id="ARBA00023163"/>
    </source>
</evidence>
<keyword evidence="6" id="KW-1185">Reference proteome</keyword>
<dbReference type="SMART" id="SM00342">
    <property type="entry name" value="HTH_ARAC"/>
    <property type="match status" value="1"/>
</dbReference>
<dbReference type="SUPFAM" id="SSF46689">
    <property type="entry name" value="Homeodomain-like"/>
    <property type="match status" value="1"/>
</dbReference>
<dbReference type="PANTHER" id="PTHR47894:SF1">
    <property type="entry name" value="HTH-TYPE TRANSCRIPTIONAL REGULATOR VQSM"/>
    <property type="match status" value="1"/>
</dbReference>